<accession>A0A7S6BFK5</accession>
<gene>
    <name evidence="2" type="primary">51</name>
    <name evidence="2" type="ORF">Jinkies_51</name>
</gene>
<evidence type="ECO:0000313" key="3">
    <source>
        <dbReference type="Proteomes" id="UP000594363"/>
    </source>
</evidence>
<proteinExistence type="predicted"/>
<feature type="region of interest" description="Disordered" evidence="1">
    <location>
        <begin position="1"/>
        <end position="64"/>
    </location>
</feature>
<evidence type="ECO:0000256" key="1">
    <source>
        <dbReference type="SAM" id="MobiDB-lite"/>
    </source>
</evidence>
<name>A0A7S6BFK5_9CAUD</name>
<reference evidence="2 3" key="1">
    <citation type="submission" date="2020-05" db="EMBL/GenBank/DDBJ databases">
        <authorList>
            <person name="Bohanan V.A."/>
            <person name="Brazelton B.R."/>
            <person name="Coffey L.M."/>
            <person name="Donovan A.R."/>
            <person name="Gales A.C."/>
            <person name="Glasscock A.J."/>
            <person name="Grill M."/>
            <person name="Harper M.C."/>
            <person name="Hollowell C.E."/>
            <person name="Liu T.Y."/>
            <person name="Mansour C."/>
            <person name="McDowell A.D."/>
            <person name="Miller T.E."/>
            <person name="Nash A.G."/>
            <person name="Seo J."/>
            <person name="Sherman Z.A."/>
            <person name="Albert R.M."/>
            <person name="Ayala A."/>
            <person name="Monti D.L."/>
            <person name="Garlena R.A."/>
            <person name="Russell D.A."/>
            <person name="Pope W.H."/>
            <person name="Jacobs-Sera D."/>
            <person name="Hatfull G.F."/>
        </authorList>
    </citation>
    <scope>NUCLEOTIDE SEQUENCE [LARGE SCALE GENOMIC DNA]</scope>
</reference>
<evidence type="ECO:0000313" key="2">
    <source>
        <dbReference type="EMBL" id="QKY78999.1"/>
    </source>
</evidence>
<organism evidence="2 3">
    <name type="scientific">Arthrobacter phage Jinkies</name>
    <dbReference type="NCBI Taxonomy" id="2743903"/>
    <lineage>
        <taxon>Viruses</taxon>
        <taxon>Duplodnaviria</taxon>
        <taxon>Heunggongvirae</taxon>
        <taxon>Uroviricota</taxon>
        <taxon>Caudoviricetes</taxon>
        <taxon>Berryhillviridae</taxon>
        <taxon>Jinkiesvirus</taxon>
        <taxon>Jinkiesvirus jinkies</taxon>
    </lineage>
</organism>
<protein>
    <submittedName>
        <fullName evidence="2">Uncharacterized protein</fullName>
    </submittedName>
</protein>
<dbReference type="Proteomes" id="UP000594363">
    <property type="component" value="Segment"/>
</dbReference>
<dbReference type="EMBL" id="MT498043">
    <property type="protein sequence ID" value="QKY78999.1"/>
    <property type="molecule type" value="Genomic_DNA"/>
</dbReference>
<keyword evidence="3" id="KW-1185">Reference proteome</keyword>
<sequence length="129" mass="14443">MSAEKLPPTPGPRCGEPAGHRRHRNRGERSCDPCRLANQAAENERRRARRAGIPPTIREKWDYAGPKPKATEAFITEVEHLIEAGEGWGRICQALNTNPQALAHRLTKHGRYQLTTRLGIADHQLKQAA</sequence>